<protein>
    <submittedName>
        <fullName evidence="4">D-inositol-3-phosphate glycosyltransferase</fullName>
        <ecNumber evidence="4">2.4.1.250</ecNumber>
    </submittedName>
</protein>
<dbReference type="EMBL" id="CAJNBK010000003">
    <property type="protein sequence ID" value="CAE6719022.1"/>
    <property type="molecule type" value="Genomic_DNA"/>
</dbReference>
<evidence type="ECO:0000313" key="4">
    <source>
        <dbReference type="EMBL" id="CAE6719022.1"/>
    </source>
</evidence>
<dbReference type="RefSeq" id="WP_211610376.1">
    <property type="nucleotide sequence ID" value="NZ_CAJNBK010000003.1"/>
</dbReference>
<dbReference type="PANTHER" id="PTHR12526">
    <property type="entry name" value="GLYCOSYLTRANSFERASE"/>
    <property type="match status" value="1"/>
</dbReference>
<dbReference type="Pfam" id="PF00534">
    <property type="entry name" value="Glycos_transf_1"/>
    <property type="match status" value="1"/>
</dbReference>
<dbReference type="GO" id="GO:0102710">
    <property type="term" value="F:D-inositol-3-phosphate glycosyltransferase activity"/>
    <property type="evidence" value="ECO:0007669"/>
    <property type="project" value="UniProtKB-EC"/>
</dbReference>
<accession>A0ABN7KXL5</accession>
<dbReference type="InterPro" id="IPR001173">
    <property type="entry name" value="Glyco_trans_2-like"/>
</dbReference>
<dbReference type="Pfam" id="PF00535">
    <property type="entry name" value="Glycos_transf_2"/>
    <property type="match status" value="1"/>
</dbReference>
<sequence>MTWAKPTTLSVVVNTCNRAASLDKTIRSLFQQAASNIEIVVVNGPSTDGTEDVLAKYLGQVKILRCADFNLSISRNIGIAAATGDVVAFIDDDAFPEPFWAQRLLDAYNSEEVGAVGSHVFDQTGMDYQATNIICDRYGSAWPKEMHDPSDLYSFPQAFKFSALIGTNSSFRRDLLLATGGFDEEYEYFLDETDVCVRIIDAGYKVVQIDHALVHHKFLPSHMRNARKATVHHYPILKNTLYFALRYASPQVGVDAALQHGENVYQAHLRDAKWFVEHGELPPEKLSALPGVYARARNDALERYQRPPRYLTADLLRTHAAEFLPSNRNSVMAADPLCVVLLCRQYDAVDSGIARFIGVQARSLAALGHTVHVLTLVQSDARIDWEDGVWVHRLTAGWYDDQPATLPFRVHPSQWCYSRAMLDEVRRINVRHKVDVIEAPIWDNEAIAFVCSGEFPVVVSLQTSLGIALESHPEWRDDKAHMEGFVLPALQAENYILSNCDSIRGISRAIVDEISSRNKITMPGENIEICNLALEDRASNAVRAARQSLEVFFLGRLELRKGIDVLLDAIPAVLNRVPHARFNLAGDDKILAPNSTETFRQIFVRKHPDLMDRVTFLGKLSDAEVDAQFRSASLFVAPSRFESFGLIYVEAMMFGVPCIGCNTGGIPEVVSESDCGLLVEPEDAPGLANAISDLLKDAQRRRTLGQAGRRAYDQRFSPAVICSQLIDVYRRATHKHAALAAHLVH</sequence>
<keyword evidence="4" id="KW-0808">Transferase</keyword>
<comment type="caution">
    <text evidence="4">The sequence shown here is derived from an EMBL/GenBank/DDBJ whole genome shotgun (WGS) entry which is preliminary data.</text>
</comment>
<name>A0ABN7KXL5_9BURK</name>
<keyword evidence="5" id="KW-1185">Reference proteome</keyword>
<keyword evidence="4" id="KW-0328">Glycosyltransferase</keyword>
<dbReference type="InterPro" id="IPR001296">
    <property type="entry name" value="Glyco_trans_1"/>
</dbReference>
<dbReference type="Proteomes" id="UP000672526">
    <property type="component" value="Unassembled WGS sequence"/>
</dbReference>
<dbReference type="Gene3D" id="3.90.550.10">
    <property type="entry name" value="Spore Coat Polysaccharide Biosynthesis Protein SpsA, Chain A"/>
    <property type="match status" value="1"/>
</dbReference>
<dbReference type="Pfam" id="PF13579">
    <property type="entry name" value="Glyco_trans_4_4"/>
    <property type="match status" value="1"/>
</dbReference>
<reference evidence="4 5" key="1">
    <citation type="submission" date="2021-02" db="EMBL/GenBank/DDBJ databases">
        <authorList>
            <person name="Vanwijnsberghe S."/>
        </authorList>
    </citation>
    <scope>NUCLEOTIDE SEQUENCE [LARGE SCALE GENOMIC DNA]</scope>
    <source>
        <strain evidence="4 5">LMG 31837</strain>
    </source>
</reference>
<feature type="domain" description="Glycosyl transferase family 1" evidence="1">
    <location>
        <begin position="547"/>
        <end position="710"/>
    </location>
</feature>
<organism evidence="4 5">
    <name type="scientific">Paraburkholderia haematera</name>
    <dbReference type="NCBI Taxonomy" id="2793077"/>
    <lineage>
        <taxon>Bacteria</taxon>
        <taxon>Pseudomonadati</taxon>
        <taxon>Pseudomonadota</taxon>
        <taxon>Betaproteobacteria</taxon>
        <taxon>Burkholderiales</taxon>
        <taxon>Burkholderiaceae</taxon>
        <taxon>Paraburkholderia</taxon>
    </lineage>
</organism>
<dbReference type="Gene3D" id="3.40.50.2000">
    <property type="entry name" value="Glycogen Phosphorylase B"/>
    <property type="match status" value="2"/>
</dbReference>
<evidence type="ECO:0000259" key="3">
    <source>
        <dbReference type="Pfam" id="PF13579"/>
    </source>
</evidence>
<feature type="domain" description="Glycosyltransferase 2-like" evidence="2">
    <location>
        <begin position="10"/>
        <end position="176"/>
    </location>
</feature>
<dbReference type="SUPFAM" id="SSF53448">
    <property type="entry name" value="Nucleotide-diphospho-sugar transferases"/>
    <property type="match status" value="1"/>
</dbReference>
<evidence type="ECO:0000259" key="1">
    <source>
        <dbReference type="Pfam" id="PF00534"/>
    </source>
</evidence>
<evidence type="ECO:0000259" key="2">
    <source>
        <dbReference type="Pfam" id="PF00535"/>
    </source>
</evidence>
<proteinExistence type="predicted"/>
<evidence type="ECO:0000313" key="5">
    <source>
        <dbReference type="Proteomes" id="UP000672526"/>
    </source>
</evidence>
<gene>
    <name evidence="4" type="primary">mshA_9</name>
    <name evidence="4" type="ORF">R69888_01505</name>
</gene>
<dbReference type="InterPro" id="IPR029044">
    <property type="entry name" value="Nucleotide-diphossugar_trans"/>
</dbReference>
<dbReference type="InterPro" id="IPR028098">
    <property type="entry name" value="Glyco_trans_4-like_N"/>
</dbReference>
<dbReference type="CDD" id="cd03801">
    <property type="entry name" value="GT4_PimA-like"/>
    <property type="match status" value="1"/>
</dbReference>
<dbReference type="SUPFAM" id="SSF53756">
    <property type="entry name" value="UDP-Glycosyltransferase/glycogen phosphorylase"/>
    <property type="match status" value="1"/>
</dbReference>
<feature type="domain" description="Glycosyltransferase subfamily 4-like N-terminal" evidence="3">
    <location>
        <begin position="351"/>
        <end position="516"/>
    </location>
</feature>
<dbReference type="EC" id="2.4.1.250" evidence="4"/>